<gene>
    <name evidence="1" type="ORF">A3860_07655</name>
</gene>
<reference evidence="1 2" key="1">
    <citation type="submission" date="2016-03" db="EMBL/GenBank/DDBJ databases">
        <title>Niastella vici sp. nov., isolated from farmland soil.</title>
        <authorList>
            <person name="Chen L."/>
            <person name="Wang D."/>
            <person name="Yang S."/>
            <person name="Wang G."/>
        </authorList>
    </citation>
    <scope>NUCLEOTIDE SEQUENCE [LARGE SCALE GENOMIC DNA]</scope>
    <source>
        <strain evidence="1 2">DJ57</strain>
    </source>
</reference>
<dbReference type="Proteomes" id="UP000192796">
    <property type="component" value="Unassembled WGS sequence"/>
</dbReference>
<dbReference type="RefSeq" id="WP_081155338.1">
    <property type="nucleotide sequence ID" value="NZ_LVYD01000102.1"/>
</dbReference>
<dbReference type="InterPro" id="IPR025316">
    <property type="entry name" value="DUF4221"/>
</dbReference>
<dbReference type="Pfam" id="PF13970">
    <property type="entry name" value="DUF4221"/>
    <property type="match status" value="1"/>
</dbReference>
<accession>A0A1V9FIT4</accession>
<evidence type="ECO:0008006" key="3">
    <source>
        <dbReference type="Google" id="ProtNLM"/>
    </source>
</evidence>
<keyword evidence="2" id="KW-1185">Reference proteome</keyword>
<dbReference type="EMBL" id="LVYD01000102">
    <property type="protein sequence ID" value="OQP58191.1"/>
    <property type="molecule type" value="Genomic_DNA"/>
</dbReference>
<sequence length="397" mass="46024">MTSNNKQQFHAWHLMLLLVLLLNSRCRNTPDANATIHIYIMPQYGLIKLLPTTDTLHFPLDENSYNAIKSTLSFVIRNKEYVCFHDQRAEALNIYDLHSRQLIKRLELKKILSGHDLYKTSAFVKNFDSIFVTNNASLYLVDSAGHLNKTFKFLQKPELARAVFDNNSPPVIQDNQLYAGVRPSINETSLRSLAKWKAVYSFDLLNGKAKLHYSLPRMYQENYFGYHFLEGNYCYNNNGYFVFSFPADTNVYESDLAGHNLSYCGKSQYQTSDITPVKKEDLLNDKAGKQYMLRDSYGAIYFDGYHKRYLRLAKQKISEADFESKNLNRKRSILIFDEHLKIIGESLIDENISFSSLFISADGNIYARTRSNDEYALHFVRLAYVDSRENNTQLTKN</sequence>
<evidence type="ECO:0000313" key="2">
    <source>
        <dbReference type="Proteomes" id="UP000192796"/>
    </source>
</evidence>
<comment type="caution">
    <text evidence="1">The sequence shown here is derived from an EMBL/GenBank/DDBJ whole genome shotgun (WGS) entry which is preliminary data.</text>
</comment>
<protein>
    <recommendedName>
        <fullName evidence="3">DUF4221 domain-containing protein</fullName>
    </recommendedName>
</protein>
<dbReference type="AlphaFoldDB" id="A0A1V9FIT4"/>
<proteinExistence type="predicted"/>
<evidence type="ECO:0000313" key="1">
    <source>
        <dbReference type="EMBL" id="OQP58191.1"/>
    </source>
</evidence>
<name>A0A1V9FIT4_9BACT</name>
<dbReference type="STRING" id="1703345.A3860_07655"/>
<organism evidence="1 2">
    <name type="scientific">Niastella vici</name>
    <dbReference type="NCBI Taxonomy" id="1703345"/>
    <lineage>
        <taxon>Bacteria</taxon>
        <taxon>Pseudomonadati</taxon>
        <taxon>Bacteroidota</taxon>
        <taxon>Chitinophagia</taxon>
        <taxon>Chitinophagales</taxon>
        <taxon>Chitinophagaceae</taxon>
        <taxon>Niastella</taxon>
    </lineage>
</organism>